<feature type="compositionally biased region" description="Basic and acidic residues" evidence="1">
    <location>
        <begin position="266"/>
        <end position="311"/>
    </location>
</feature>
<feature type="region of interest" description="Disordered" evidence="1">
    <location>
        <begin position="89"/>
        <end position="151"/>
    </location>
</feature>
<feature type="compositionally biased region" description="Low complexity" evidence="1">
    <location>
        <begin position="315"/>
        <end position="327"/>
    </location>
</feature>
<sequence length="453" mass="50563">MNKQKFVEYLRTPSDLDTESLGQLEALVNDYPYFQGARTLLAKGSKILKSKNAGANISSAAVYATDRALLKRYINDELIFLSPLTVHESHEADRERDLTDTIKTNRITTAQSKQITKEEPPKPKPQPKPIIQDEAPAPEPPVPETSKSSDLDHIIDELYRDLEELKINRAKFNKIENELAEEEAVDNAVKKATQKTTAAPEPEETKEVTPESAASFKEEPIEADTPEEPVAEEESEVAEAVESPQKEEPTAEKTDEPQPDTDPEEEKPRDIVRKPSESRSARVSRITEENEPLEPKKTKAESKKVAKEPAKAKATKAAGKAKPTTTKQKPESKKKSADTPKKKTQKKDKKKSEEGNKKDDKGEPKRVNQDDIITNFIKSNPSISPASKSAANAQVDLSGTSTELHPEIASEYLAEIYLQQGKKDRAVQIYEALIVRFPEKTTYFADIIKKINQ</sequence>
<feature type="compositionally biased region" description="Polar residues" evidence="1">
    <location>
        <begin position="101"/>
        <end position="112"/>
    </location>
</feature>
<feature type="compositionally biased region" description="Basic and acidic residues" evidence="1">
    <location>
        <begin position="244"/>
        <end position="256"/>
    </location>
</feature>
<proteinExistence type="predicted"/>
<feature type="compositionally biased region" description="Polar residues" evidence="1">
    <location>
        <begin position="376"/>
        <end position="387"/>
    </location>
</feature>
<evidence type="ECO:0000313" key="2">
    <source>
        <dbReference type="EMBL" id="MFH6981968.1"/>
    </source>
</evidence>
<accession>A0ABW7N2U6</accession>
<protein>
    <submittedName>
        <fullName evidence="2">Tetratricopeptide repeat protein</fullName>
    </submittedName>
</protein>
<gene>
    <name evidence="2" type="ORF">ACHKAR_00890</name>
</gene>
<feature type="compositionally biased region" description="Low complexity" evidence="1">
    <location>
        <begin position="190"/>
        <end position="200"/>
    </location>
</feature>
<keyword evidence="3" id="KW-1185">Reference proteome</keyword>
<reference evidence="2 3" key="1">
    <citation type="journal article" date="2013" name="Int. J. Syst. Evol. Microbiol.">
        <title>Marinoscillum luteum sp. nov., isolated from marine sediment.</title>
        <authorList>
            <person name="Cha I.T."/>
            <person name="Park S.J."/>
            <person name="Kim S.J."/>
            <person name="Kim J.G."/>
            <person name="Jung M.Y."/>
            <person name="Shin K.S."/>
            <person name="Kwon K.K."/>
            <person name="Yang S.H."/>
            <person name="Seo Y.S."/>
            <person name="Rhee S.K."/>
        </authorList>
    </citation>
    <scope>NUCLEOTIDE SEQUENCE [LARGE SCALE GENOMIC DNA]</scope>
    <source>
        <strain evidence="2 3">KCTC 23939</strain>
    </source>
</reference>
<name>A0ABW7N2U6_9BACT</name>
<feature type="compositionally biased region" description="Basic and acidic residues" evidence="1">
    <location>
        <begin position="350"/>
        <end position="369"/>
    </location>
</feature>
<feature type="region of interest" description="Disordered" evidence="1">
    <location>
        <begin position="179"/>
        <end position="387"/>
    </location>
</feature>
<evidence type="ECO:0000256" key="1">
    <source>
        <dbReference type="SAM" id="MobiDB-lite"/>
    </source>
</evidence>
<organism evidence="2 3">
    <name type="scientific">Marinoscillum luteum</name>
    <dbReference type="NCBI Taxonomy" id="861051"/>
    <lineage>
        <taxon>Bacteria</taxon>
        <taxon>Pseudomonadati</taxon>
        <taxon>Bacteroidota</taxon>
        <taxon>Cytophagia</taxon>
        <taxon>Cytophagales</taxon>
        <taxon>Reichenbachiellaceae</taxon>
        <taxon>Marinoscillum</taxon>
    </lineage>
</organism>
<dbReference type="Proteomes" id="UP001610063">
    <property type="component" value="Unassembled WGS sequence"/>
</dbReference>
<feature type="compositionally biased region" description="Basic and acidic residues" evidence="1">
    <location>
        <begin position="328"/>
        <end position="341"/>
    </location>
</feature>
<dbReference type="RefSeq" id="WP_395415782.1">
    <property type="nucleotide sequence ID" value="NZ_JBIPKE010000007.1"/>
</dbReference>
<comment type="caution">
    <text evidence="2">The sequence shown here is derived from an EMBL/GenBank/DDBJ whole genome shotgun (WGS) entry which is preliminary data.</text>
</comment>
<dbReference type="EMBL" id="JBIPKE010000007">
    <property type="protein sequence ID" value="MFH6981968.1"/>
    <property type="molecule type" value="Genomic_DNA"/>
</dbReference>
<feature type="compositionally biased region" description="Basic and acidic residues" evidence="1">
    <location>
        <begin position="89"/>
        <end position="100"/>
    </location>
</feature>
<feature type="compositionally biased region" description="Acidic residues" evidence="1">
    <location>
        <begin position="221"/>
        <end position="239"/>
    </location>
</feature>
<evidence type="ECO:0000313" key="3">
    <source>
        <dbReference type="Proteomes" id="UP001610063"/>
    </source>
</evidence>